<keyword evidence="3" id="KW-0125">Carotenoid biosynthesis</keyword>
<evidence type="ECO:0000313" key="5">
    <source>
        <dbReference type="Proteomes" id="UP000182589"/>
    </source>
</evidence>
<dbReference type="InterPro" id="IPR044843">
    <property type="entry name" value="Trans_IPPS_bact-type"/>
</dbReference>
<dbReference type="GO" id="GO:0016117">
    <property type="term" value="P:carotenoid biosynthetic process"/>
    <property type="evidence" value="ECO:0007669"/>
    <property type="project" value="UniProtKB-KW"/>
</dbReference>
<keyword evidence="2" id="KW-0808">Transferase</keyword>
<dbReference type="InterPro" id="IPR019845">
    <property type="entry name" value="Squalene/phytoene_synthase_CS"/>
</dbReference>
<dbReference type="InterPro" id="IPR002060">
    <property type="entry name" value="Squ/phyt_synthse"/>
</dbReference>
<accession>A0A1H2R3Z5</accession>
<proteinExistence type="predicted"/>
<dbReference type="Gene3D" id="1.10.600.10">
    <property type="entry name" value="Farnesyl Diphosphate Synthase"/>
    <property type="match status" value="1"/>
</dbReference>
<gene>
    <name evidence="4" type="ORF">SAMN04489725_102132</name>
</gene>
<dbReference type="RefSeq" id="WP_006447157.1">
    <property type="nucleotide sequence ID" value="NZ_FNOJ01000002.1"/>
</dbReference>
<evidence type="ECO:0000256" key="3">
    <source>
        <dbReference type="ARBA" id="ARBA00022746"/>
    </source>
</evidence>
<comment type="pathway">
    <text evidence="1">Carotenoid biosynthesis.</text>
</comment>
<dbReference type="InterPro" id="IPR008949">
    <property type="entry name" value="Isoprenoid_synthase_dom_sf"/>
</dbReference>
<dbReference type="GO" id="GO:0051996">
    <property type="term" value="F:squalene synthase [NAD(P)H] activity"/>
    <property type="evidence" value="ECO:0007669"/>
    <property type="project" value="InterPro"/>
</dbReference>
<evidence type="ECO:0000256" key="2">
    <source>
        <dbReference type="ARBA" id="ARBA00022679"/>
    </source>
</evidence>
<organism evidence="4 5">
    <name type="scientific">Alicyclobacillus hesperidum</name>
    <dbReference type="NCBI Taxonomy" id="89784"/>
    <lineage>
        <taxon>Bacteria</taxon>
        <taxon>Bacillati</taxon>
        <taxon>Bacillota</taxon>
        <taxon>Bacilli</taxon>
        <taxon>Bacillales</taxon>
        <taxon>Alicyclobacillaceae</taxon>
        <taxon>Alicyclobacillus</taxon>
    </lineage>
</organism>
<dbReference type="Pfam" id="PF00494">
    <property type="entry name" value="SQS_PSY"/>
    <property type="match status" value="1"/>
</dbReference>
<dbReference type="CDD" id="cd00683">
    <property type="entry name" value="Trans_IPPS_HH"/>
    <property type="match status" value="1"/>
</dbReference>
<keyword evidence="5" id="KW-1185">Reference proteome</keyword>
<sequence length="286" mass="33177">MNIDQAYQHCTKLTRQAGSSFYYGMRLLPMHKRLAMYAIYAWSRICDDAVDDYEGEEAEAHLAMAEGIAEQAFADDYQSSDHPVVLALGDAVRRFQLPLKPFRDMVEGMRIDMRAVRLQTMAELEQYCDYVAGTVGIMCVHIFGYRDPKALSLARDMGRALQLTNILRDLGEDIERDRVYLPSEELARHGYTIEDLRLKRLTPGFLALMREQAERAEMYYERAKGLFPLVEEDSLRCLRMLFLMYRELLTKIEESRFNVFDRRIALSSSRKLRLVWGVLWNASATV</sequence>
<dbReference type="PANTHER" id="PTHR31480">
    <property type="entry name" value="BIFUNCTIONAL LYCOPENE CYCLASE/PHYTOENE SYNTHASE"/>
    <property type="match status" value="1"/>
</dbReference>
<dbReference type="InterPro" id="IPR033904">
    <property type="entry name" value="Trans_IPPS_HH"/>
</dbReference>
<evidence type="ECO:0000313" key="4">
    <source>
        <dbReference type="EMBL" id="SDW13419.1"/>
    </source>
</evidence>
<evidence type="ECO:0000256" key="1">
    <source>
        <dbReference type="ARBA" id="ARBA00004829"/>
    </source>
</evidence>
<dbReference type="PROSITE" id="PS01044">
    <property type="entry name" value="SQUALEN_PHYTOEN_SYN_1"/>
    <property type="match status" value="1"/>
</dbReference>
<dbReference type="AlphaFoldDB" id="A0A1H2R3Z5"/>
<dbReference type="STRING" id="89784.SAMN04489725_102132"/>
<dbReference type="SFLD" id="SFLDG01212">
    <property type="entry name" value="Phytoene_synthase_like"/>
    <property type="match status" value="1"/>
</dbReference>
<dbReference type="Proteomes" id="UP000182589">
    <property type="component" value="Unassembled WGS sequence"/>
</dbReference>
<dbReference type="SUPFAM" id="SSF48576">
    <property type="entry name" value="Terpenoid synthases"/>
    <property type="match status" value="1"/>
</dbReference>
<name>A0A1H2R3Z5_9BACL</name>
<dbReference type="GO" id="GO:0004311">
    <property type="term" value="F:geranylgeranyl diphosphate synthase activity"/>
    <property type="evidence" value="ECO:0007669"/>
    <property type="project" value="InterPro"/>
</dbReference>
<dbReference type="EMBL" id="FNOJ01000002">
    <property type="protein sequence ID" value="SDW13419.1"/>
    <property type="molecule type" value="Genomic_DNA"/>
</dbReference>
<dbReference type="PROSITE" id="PS01045">
    <property type="entry name" value="SQUALEN_PHYTOEN_SYN_2"/>
    <property type="match status" value="1"/>
</dbReference>
<dbReference type="SFLD" id="SFLDS00005">
    <property type="entry name" value="Isoprenoid_Synthase_Type_I"/>
    <property type="match status" value="1"/>
</dbReference>
<reference evidence="5" key="1">
    <citation type="submission" date="2016-10" db="EMBL/GenBank/DDBJ databases">
        <authorList>
            <person name="Varghese N."/>
        </authorList>
    </citation>
    <scope>NUCLEOTIDE SEQUENCE [LARGE SCALE GENOMIC DNA]</scope>
    <source>
        <strain evidence="5">DSM 12489</strain>
    </source>
</reference>
<dbReference type="SFLD" id="SFLDG01018">
    <property type="entry name" value="Squalene/Phytoene_Synthase_Lik"/>
    <property type="match status" value="1"/>
</dbReference>
<protein>
    <submittedName>
        <fullName evidence="4">Phytoene synthase</fullName>
    </submittedName>
</protein>